<proteinExistence type="predicted"/>
<comment type="caution">
    <text evidence="4">The sequence shown here is derived from an EMBL/GenBank/DDBJ whole genome shotgun (WGS) entry which is preliminary data.</text>
</comment>
<keyword evidence="3" id="KW-0732">Signal</keyword>
<evidence type="ECO:0000256" key="1">
    <source>
        <dbReference type="ARBA" id="ARBA00022737"/>
    </source>
</evidence>
<sequence>MNYEKTAKAASSLVVIASVFSAIPAEAESYKRIQDNEGIVYDGLAYKDGIFYIDGEVNQLGEGNFHLSDGKYIKLKKINSGDNFNLYGEKYLEIENGDYYVDLNTGKIIDDNIEEDEKDDALTNLRKEIRKDNDGRYSEDEDVRNNDIYIIENNKFLESWYYTYLKDTNSKEVMVFTDKEGNYIDADYNIGKVSLYSKKLISKNNGRVSFENTKDEKEDLKVNIYNEKVLCQDKNYIYRLAYLSIIYNDNNVISNVTTDSSITFGGYKNNNKVNTVKIENAGEELYAIPVIQKISKEQAEDDIDGAKYPKSVEIYFLTGDEGGNLETDKLLENYTVNDGKIITYGFENDKLKAYSISLKSKNGYYYTDFSDGADIDSDDVKDMDVSTDGELWILESGFIKKFNNDDDFEKVYKVDGSMNELSVYDKENILVWNEDNEIYSIITKDILNKSEEIKEENKVTDNWIQNDDGTWNYLNDDGTKKVGWVQSLSSKLWYYMNADGVMVSNCWIKDNDKWYHFNENGAMQTGWNYIDNNWYCLEQSGAMKTGWINDKGTWYYCSESGAMLHNTFVNGYYLGDNGAWTR</sequence>
<evidence type="ECO:0000313" key="5">
    <source>
        <dbReference type="Proteomes" id="UP000220840"/>
    </source>
</evidence>
<dbReference type="InterPro" id="IPR018337">
    <property type="entry name" value="Cell_wall/Cho-bd_repeat"/>
</dbReference>
<evidence type="ECO:0000256" key="2">
    <source>
        <dbReference type="PROSITE-ProRule" id="PRU00591"/>
    </source>
</evidence>
<dbReference type="Proteomes" id="UP000220840">
    <property type="component" value="Unassembled WGS sequence"/>
</dbReference>
<organism evidence="4 5">
    <name type="scientific">Clostridium neonatale</name>
    <dbReference type="NCBI Taxonomy" id="137838"/>
    <lineage>
        <taxon>Bacteria</taxon>
        <taxon>Bacillati</taxon>
        <taxon>Bacillota</taxon>
        <taxon>Clostridia</taxon>
        <taxon>Eubacteriales</taxon>
        <taxon>Clostridiaceae</taxon>
        <taxon>Clostridium</taxon>
    </lineage>
</organism>
<reference evidence="4 5" key="1">
    <citation type="submission" date="2017-10" db="EMBL/GenBank/DDBJ databases">
        <title>Effective Description of Clostridium neonatale sp. nov. linked to necrotizing enterocolitis in neonates and a clarification of species assignable to the genus Clostridium (Prazmowski 1880) emend. Lawson and Rainey 2016.</title>
        <authorList>
            <person name="Bernard K."/>
            <person name="Burdz T."/>
            <person name="Wiebe D."/>
            <person name="Balcewich B."/>
            <person name="Alfa M."/>
            <person name="Bernier A.-M."/>
        </authorList>
    </citation>
    <scope>NUCLEOTIDE SEQUENCE [LARGE SCALE GENOMIC DNA]</scope>
    <source>
        <strain evidence="4 5">LCDC99A005</strain>
    </source>
</reference>
<feature type="repeat" description="Cell wall-binding" evidence="2">
    <location>
        <begin position="504"/>
        <end position="523"/>
    </location>
</feature>
<name>A0A2A7MLI8_9CLOT</name>
<feature type="signal peptide" evidence="3">
    <location>
        <begin position="1"/>
        <end position="27"/>
    </location>
</feature>
<dbReference type="RefSeq" id="WP_058296690.1">
    <property type="nucleotide sequence ID" value="NZ_CAMRXB010000069.1"/>
</dbReference>
<feature type="repeat" description="Cell wall-binding" evidence="2">
    <location>
        <begin position="524"/>
        <end position="543"/>
    </location>
</feature>
<dbReference type="PROSITE" id="PS51170">
    <property type="entry name" value="CW"/>
    <property type="match status" value="3"/>
</dbReference>
<feature type="repeat" description="Cell wall-binding" evidence="2">
    <location>
        <begin position="544"/>
        <end position="563"/>
    </location>
</feature>
<feature type="chain" id="PRO_5013355140" evidence="3">
    <location>
        <begin position="28"/>
        <end position="582"/>
    </location>
</feature>
<dbReference type="SUPFAM" id="SSF69360">
    <property type="entry name" value="Cell wall binding repeat"/>
    <property type="match status" value="1"/>
</dbReference>
<dbReference type="Pfam" id="PF01473">
    <property type="entry name" value="Choline_bind_1"/>
    <property type="match status" value="1"/>
</dbReference>
<dbReference type="Pfam" id="PF19127">
    <property type="entry name" value="Choline_bind_3"/>
    <property type="match status" value="1"/>
</dbReference>
<accession>A0A2A7MLI8</accession>
<evidence type="ECO:0000256" key="3">
    <source>
        <dbReference type="SAM" id="SignalP"/>
    </source>
</evidence>
<protein>
    <submittedName>
        <fullName evidence="4">Cell wall-binding protein</fullName>
    </submittedName>
</protein>
<gene>
    <name evidence="4" type="ORF">CQ394_12885</name>
</gene>
<keyword evidence="1" id="KW-0677">Repeat</keyword>
<dbReference type="Pfam" id="PF19085">
    <property type="entry name" value="Choline_bind_2"/>
    <property type="match status" value="1"/>
</dbReference>
<dbReference type="AlphaFoldDB" id="A0A2A7MLI8"/>
<dbReference type="OrthoDB" id="1912376at2"/>
<dbReference type="STRING" id="137838.GCA_001458595_04067"/>
<evidence type="ECO:0000313" key="4">
    <source>
        <dbReference type="EMBL" id="PEG32546.1"/>
    </source>
</evidence>
<dbReference type="Gene3D" id="2.10.270.10">
    <property type="entry name" value="Cholin Binding"/>
    <property type="match status" value="1"/>
</dbReference>
<keyword evidence="5" id="KW-1185">Reference proteome</keyword>
<dbReference type="EMBL" id="PDCJ01000001">
    <property type="protein sequence ID" value="PEG32546.1"/>
    <property type="molecule type" value="Genomic_DNA"/>
</dbReference>